<reference evidence="7" key="1">
    <citation type="journal article" date="2014" name="Genome Announc.">
        <title>Genome sequence of the yeast Cyberlindnera fabianii (Hansenula fabianii).</title>
        <authorList>
            <person name="Freel K.C."/>
            <person name="Sarilar V."/>
            <person name="Neuveglise C."/>
            <person name="Devillers H."/>
            <person name="Friedrich A."/>
            <person name="Schacherer J."/>
        </authorList>
    </citation>
    <scope>NUCLEOTIDE SEQUENCE</scope>
    <source>
        <strain evidence="7">YJS4271</strain>
    </source>
</reference>
<protein>
    <recommendedName>
        <fullName evidence="3">amidase</fullName>
        <ecNumber evidence="3">3.5.1.4</ecNumber>
    </recommendedName>
</protein>
<dbReference type="VEuPathDB" id="FungiDB:BON22_2663"/>
<name>A0A061B5T4_CYBFA</name>
<keyword evidence="9" id="KW-1185">Reference proteome</keyword>
<dbReference type="PROSITE" id="PS00571">
    <property type="entry name" value="AMIDASES"/>
    <property type="match status" value="1"/>
</dbReference>
<dbReference type="InterPro" id="IPR020556">
    <property type="entry name" value="Amidase_CS"/>
</dbReference>
<comment type="catalytic activity">
    <reaction evidence="1">
        <text>a monocarboxylic acid amide + H2O = a monocarboxylate + NH4(+)</text>
        <dbReference type="Rhea" id="RHEA:12020"/>
        <dbReference type="ChEBI" id="CHEBI:15377"/>
        <dbReference type="ChEBI" id="CHEBI:28938"/>
        <dbReference type="ChEBI" id="CHEBI:35757"/>
        <dbReference type="ChEBI" id="CHEBI:83628"/>
        <dbReference type="EC" id="3.5.1.4"/>
    </reaction>
</comment>
<accession>A0A061B5T4</accession>
<feature type="domain" description="Amidase" evidence="6">
    <location>
        <begin position="77"/>
        <end position="521"/>
    </location>
</feature>
<feature type="active site" description="Acyl-ester intermediate" evidence="5">
    <location>
        <position position="233"/>
    </location>
</feature>
<dbReference type="Gene3D" id="3.90.1300.10">
    <property type="entry name" value="Amidase signature (AS) domain"/>
    <property type="match status" value="1"/>
</dbReference>
<dbReference type="GO" id="GO:0004040">
    <property type="term" value="F:amidase activity"/>
    <property type="evidence" value="ECO:0007669"/>
    <property type="project" value="UniProtKB-EC"/>
</dbReference>
<dbReference type="SUPFAM" id="SSF75304">
    <property type="entry name" value="Amidase signature (AS) enzymes"/>
    <property type="match status" value="1"/>
</dbReference>
<dbReference type="Pfam" id="PF01425">
    <property type="entry name" value="Amidase"/>
    <property type="match status" value="1"/>
</dbReference>
<proteinExistence type="inferred from homology"/>
<evidence type="ECO:0000313" key="8">
    <source>
        <dbReference type="EMBL" id="ONH67612.1"/>
    </source>
</evidence>
<dbReference type="EC" id="3.5.1.4" evidence="3"/>
<evidence type="ECO:0000256" key="3">
    <source>
        <dbReference type="ARBA" id="ARBA00012922"/>
    </source>
</evidence>
<dbReference type="OMA" id="REWIIDE"/>
<dbReference type="EMBL" id="MPUK01000004">
    <property type="protein sequence ID" value="ONH67612.1"/>
    <property type="molecule type" value="Genomic_DNA"/>
</dbReference>
<evidence type="ECO:0000256" key="2">
    <source>
        <dbReference type="ARBA" id="ARBA00009199"/>
    </source>
</evidence>
<dbReference type="InterPro" id="IPR036928">
    <property type="entry name" value="AS_sf"/>
</dbReference>
<feature type="active site" description="Charge relay system" evidence="5">
    <location>
        <position position="209"/>
    </location>
</feature>
<dbReference type="PANTHER" id="PTHR46072">
    <property type="entry name" value="AMIDASE-RELATED-RELATED"/>
    <property type="match status" value="1"/>
</dbReference>
<gene>
    <name evidence="8" type="ORF">BON22_2663</name>
    <name evidence="7" type="ORF">CYFA0S_09e02476g</name>
</gene>
<comment type="similarity">
    <text evidence="2">Belongs to the amidase family.</text>
</comment>
<dbReference type="EMBL" id="LK052894">
    <property type="protein sequence ID" value="CDR42385.1"/>
    <property type="molecule type" value="Genomic_DNA"/>
</dbReference>
<feature type="active site" description="Charge relay system" evidence="5">
    <location>
        <position position="133"/>
    </location>
</feature>
<evidence type="ECO:0000313" key="7">
    <source>
        <dbReference type="EMBL" id="CDR42385.1"/>
    </source>
</evidence>
<dbReference type="InterPro" id="IPR023631">
    <property type="entry name" value="Amidase_dom"/>
</dbReference>
<dbReference type="PANTHER" id="PTHR46072:SF11">
    <property type="entry name" value="AMIDASE-RELATED"/>
    <property type="match status" value="1"/>
</dbReference>
<evidence type="ECO:0000256" key="5">
    <source>
        <dbReference type="PIRSR" id="PIRSR001221-1"/>
    </source>
</evidence>
<dbReference type="Proteomes" id="UP000189513">
    <property type="component" value="Unassembled WGS sequence"/>
</dbReference>
<dbReference type="PIRSF" id="PIRSF001221">
    <property type="entry name" value="Amidase_fungi"/>
    <property type="match status" value="1"/>
</dbReference>
<sequence>MSIPETLASQAEVKRTNRDEIIASFSPLPSDHRPHDTRIVGFLETSGLLSPDELLITNSSALQILEKIRSKQWSCVEVTQAFCHRAALAHQLVNCIAEPLFKQALNKAAELDYHYESTGSLIGPLHGLPFSLKDEFDLEGTQTTLCLISRSACPAAKKSSPNVKILIDAGAIPLCKTTTPIAAFNIETKSNLFGKTLNPWNTNLSPGGSSGGEAALVALRGSPLGVGSDLGGSIRQPASFNGLYGLRMCTQRTTHSNPEAVVAGIESLKPTNGPLAQDLETIELYAELMAKEAWKKDIHAVRKPWAKAYKESLTLAVLYDDAKIEPTVPVSVALKETVKALEKQGHTVLKWTKKEMLSDIAGFAETFMSSNAFKKIVESYELSREDIPGIEKMKETKELTASQLFALNESRSYKTNRFWGEWLRLGIDGLIMPVTAYAGVKFGEFEDVTYSPLANVLDVPACAFPAMKVDDALKLATVKTNSKLLSTQDLTVHSNYNADDIKGMWVGLQVLGPRLEEELVLETVRTIKDALAKR</sequence>
<dbReference type="AlphaFoldDB" id="A0A061B5T4"/>
<evidence type="ECO:0000313" key="9">
    <source>
        <dbReference type="Proteomes" id="UP000189513"/>
    </source>
</evidence>
<dbReference type="OrthoDB" id="6428749at2759"/>
<evidence type="ECO:0000256" key="4">
    <source>
        <dbReference type="ARBA" id="ARBA00022801"/>
    </source>
</evidence>
<evidence type="ECO:0000259" key="6">
    <source>
        <dbReference type="Pfam" id="PF01425"/>
    </source>
</evidence>
<evidence type="ECO:0000256" key="1">
    <source>
        <dbReference type="ARBA" id="ARBA00001311"/>
    </source>
</evidence>
<reference evidence="9" key="2">
    <citation type="journal article" date="2017" name="Genome Announc.">
        <title>Genome sequences of Cyberlindnera fabianii 65, Pichia kudriavzevii 129, and Saccharomyces cerevisiae 131 isolated from fermented masau fruits in Zimbabwe.</title>
        <authorList>
            <person name="van Rijswijck I.M.H."/>
            <person name="Derks M.F.L."/>
            <person name="Abee T."/>
            <person name="de Ridder D."/>
            <person name="Smid E.J."/>
        </authorList>
    </citation>
    <scope>NUCLEOTIDE SEQUENCE [LARGE SCALE GENOMIC DNA]</scope>
    <source>
        <strain evidence="9">65</strain>
    </source>
</reference>
<organism evidence="7">
    <name type="scientific">Cyberlindnera fabianii</name>
    <name type="common">Yeast</name>
    <name type="synonym">Hansenula fabianii</name>
    <dbReference type="NCBI Taxonomy" id="36022"/>
    <lineage>
        <taxon>Eukaryota</taxon>
        <taxon>Fungi</taxon>
        <taxon>Dikarya</taxon>
        <taxon>Ascomycota</taxon>
        <taxon>Saccharomycotina</taxon>
        <taxon>Saccharomycetes</taxon>
        <taxon>Phaffomycetales</taxon>
        <taxon>Phaffomycetaceae</taxon>
        <taxon>Cyberlindnera</taxon>
    </lineage>
</organism>
<dbReference type="STRING" id="36022.A0A061B5T4"/>
<keyword evidence="4" id="KW-0378">Hydrolase</keyword>
<reference evidence="8" key="3">
    <citation type="submission" date="2017-01" db="EMBL/GenBank/DDBJ databases">
        <authorList>
            <person name="Mah S.A."/>
            <person name="Swanson W.J."/>
            <person name="Moy G.W."/>
            <person name="Vacquier V.D."/>
        </authorList>
    </citation>
    <scope>NUCLEOTIDE SEQUENCE [LARGE SCALE GENOMIC DNA]</scope>
    <source>
        <strain evidence="8">65</strain>
    </source>
</reference>